<dbReference type="Proteomes" id="UP000288216">
    <property type="component" value="Unassembled WGS sequence"/>
</dbReference>
<dbReference type="AlphaFoldDB" id="A0A401NRJ1"/>
<reference evidence="1 2" key="1">
    <citation type="journal article" date="2018" name="Nat. Ecol. Evol.">
        <title>Shark genomes provide insights into elasmobranch evolution and the origin of vertebrates.</title>
        <authorList>
            <person name="Hara Y"/>
            <person name="Yamaguchi K"/>
            <person name="Onimaru K"/>
            <person name="Kadota M"/>
            <person name="Koyanagi M"/>
            <person name="Keeley SD"/>
            <person name="Tatsumi K"/>
            <person name="Tanaka K"/>
            <person name="Motone F"/>
            <person name="Kageyama Y"/>
            <person name="Nozu R"/>
            <person name="Adachi N"/>
            <person name="Nishimura O"/>
            <person name="Nakagawa R"/>
            <person name="Tanegashima C"/>
            <person name="Kiyatake I"/>
            <person name="Matsumoto R"/>
            <person name="Murakumo K"/>
            <person name="Nishida K"/>
            <person name="Terakita A"/>
            <person name="Kuratani S"/>
            <person name="Sato K"/>
            <person name="Hyodo S Kuraku.S."/>
        </authorList>
    </citation>
    <scope>NUCLEOTIDE SEQUENCE [LARGE SCALE GENOMIC DNA]</scope>
</reference>
<name>A0A401NRJ1_SCYTO</name>
<sequence>MVDALVVIFRDSIHSGTVPADWRYKVRAVERKEEINTQEDCKEDDEIFGLENYFFVGMVESSIKNDLQAS</sequence>
<organism evidence="1 2">
    <name type="scientific">Scyliorhinus torazame</name>
    <name type="common">Cloudy catshark</name>
    <name type="synonym">Catulus torazame</name>
    <dbReference type="NCBI Taxonomy" id="75743"/>
    <lineage>
        <taxon>Eukaryota</taxon>
        <taxon>Metazoa</taxon>
        <taxon>Chordata</taxon>
        <taxon>Craniata</taxon>
        <taxon>Vertebrata</taxon>
        <taxon>Chondrichthyes</taxon>
        <taxon>Elasmobranchii</taxon>
        <taxon>Galeomorphii</taxon>
        <taxon>Galeoidea</taxon>
        <taxon>Carcharhiniformes</taxon>
        <taxon>Scyliorhinidae</taxon>
        <taxon>Scyliorhinus</taxon>
    </lineage>
</organism>
<accession>A0A401NRJ1</accession>
<dbReference type="EMBL" id="BFAA01002673">
    <property type="protein sequence ID" value="GCB63518.1"/>
    <property type="molecule type" value="Genomic_DNA"/>
</dbReference>
<gene>
    <name evidence="1" type="ORF">scyTo_0007393</name>
</gene>
<keyword evidence="2" id="KW-1185">Reference proteome</keyword>
<protein>
    <submittedName>
        <fullName evidence="1">Uncharacterized protein</fullName>
    </submittedName>
</protein>
<proteinExistence type="predicted"/>
<evidence type="ECO:0000313" key="2">
    <source>
        <dbReference type="Proteomes" id="UP000288216"/>
    </source>
</evidence>
<evidence type="ECO:0000313" key="1">
    <source>
        <dbReference type="EMBL" id="GCB63518.1"/>
    </source>
</evidence>
<comment type="caution">
    <text evidence="1">The sequence shown here is derived from an EMBL/GenBank/DDBJ whole genome shotgun (WGS) entry which is preliminary data.</text>
</comment>